<gene>
    <name evidence="1" type="ORF">L2E82_17011</name>
</gene>
<accession>A0ACB9F8E9</accession>
<reference evidence="2" key="1">
    <citation type="journal article" date="2022" name="Mol. Ecol. Resour.">
        <title>The genomes of chicory, endive, great burdock and yacon provide insights into Asteraceae palaeo-polyploidization history and plant inulin production.</title>
        <authorList>
            <person name="Fan W."/>
            <person name="Wang S."/>
            <person name="Wang H."/>
            <person name="Wang A."/>
            <person name="Jiang F."/>
            <person name="Liu H."/>
            <person name="Zhao H."/>
            <person name="Xu D."/>
            <person name="Zhang Y."/>
        </authorList>
    </citation>
    <scope>NUCLEOTIDE SEQUENCE [LARGE SCALE GENOMIC DNA]</scope>
    <source>
        <strain evidence="2">cv. Punajuju</strain>
    </source>
</reference>
<dbReference type="Proteomes" id="UP001055811">
    <property type="component" value="Linkage Group LG03"/>
</dbReference>
<evidence type="ECO:0000313" key="1">
    <source>
        <dbReference type="EMBL" id="KAI3766932.1"/>
    </source>
</evidence>
<sequence>MVLTSLPFIFLIHALHSKLKRDARVVSQTPVDAKCLVLRSQGCRNHGALIYNIQVGSSTRLGQSACEVTFFYYEDMGISWEIAKFGIGTKSSENHLAEEDEEGDMAETQVAVTQEKRALFVLHHRPDPPPRVSCTIVDLHRRLALQPPVPIDQGCRWLHNPRNFFKILHFDIFNLFIEIRWKD</sequence>
<protein>
    <submittedName>
        <fullName evidence="1">Uncharacterized protein</fullName>
    </submittedName>
</protein>
<keyword evidence="2" id="KW-1185">Reference proteome</keyword>
<organism evidence="1 2">
    <name type="scientific">Cichorium intybus</name>
    <name type="common">Chicory</name>
    <dbReference type="NCBI Taxonomy" id="13427"/>
    <lineage>
        <taxon>Eukaryota</taxon>
        <taxon>Viridiplantae</taxon>
        <taxon>Streptophyta</taxon>
        <taxon>Embryophyta</taxon>
        <taxon>Tracheophyta</taxon>
        <taxon>Spermatophyta</taxon>
        <taxon>Magnoliopsida</taxon>
        <taxon>eudicotyledons</taxon>
        <taxon>Gunneridae</taxon>
        <taxon>Pentapetalae</taxon>
        <taxon>asterids</taxon>
        <taxon>campanulids</taxon>
        <taxon>Asterales</taxon>
        <taxon>Asteraceae</taxon>
        <taxon>Cichorioideae</taxon>
        <taxon>Cichorieae</taxon>
        <taxon>Cichoriinae</taxon>
        <taxon>Cichorium</taxon>
    </lineage>
</organism>
<comment type="caution">
    <text evidence="1">The sequence shown here is derived from an EMBL/GenBank/DDBJ whole genome shotgun (WGS) entry which is preliminary data.</text>
</comment>
<proteinExistence type="predicted"/>
<name>A0ACB9F8E9_CICIN</name>
<reference evidence="1 2" key="2">
    <citation type="journal article" date="2022" name="Mol. Ecol. Resour.">
        <title>The genomes of chicory, endive, great burdock and yacon provide insights into Asteraceae paleo-polyploidization history and plant inulin production.</title>
        <authorList>
            <person name="Fan W."/>
            <person name="Wang S."/>
            <person name="Wang H."/>
            <person name="Wang A."/>
            <person name="Jiang F."/>
            <person name="Liu H."/>
            <person name="Zhao H."/>
            <person name="Xu D."/>
            <person name="Zhang Y."/>
        </authorList>
    </citation>
    <scope>NUCLEOTIDE SEQUENCE [LARGE SCALE GENOMIC DNA]</scope>
    <source>
        <strain evidence="2">cv. Punajuju</strain>
        <tissue evidence="1">Leaves</tissue>
    </source>
</reference>
<evidence type="ECO:0000313" key="2">
    <source>
        <dbReference type="Proteomes" id="UP001055811"/>
    </source>
</evidence>
<dbReference type="EMBL" id="CM042011">
    <property type="protein sequence ID" value="KAI3766932.1"/>
    <property type="molecule type" value="Genomic_DNA"/>
</dbReference>